<evidence type="ECO:0000313" key="9">
    <source>
        <dbReference type="EMBL" id="RQH28313.1"/>
    </source>
</evidence>
<dbReference type="EMBL" id="RCBY01000213">
    <property type="protein sequence ID" value="RQH28313.1"/>
    <property type="molecule type" value="Genomic_DNA"/>
</dbReference>
<keyword evidence="2 9" id="KW-0121">Carboxypeptidase</keyword>
<dbReference type="CDD" id="cd07025">
    <property type="entry name" value="Peptidase_S66"/>
    <property type="match status" value="1"/>
</dbReference>
<evidence type="ECO:0000256" key="1">
    <source>
        <dbReference type="ARBA" id="ARBA00010233"/>
    </source>
</evidence>
<dbReference type="Pfam" id="PF17676">
    <property type="entry name" value="Peptidase_S66C"/>
    <property type="match status" value="1"/>
</dbReference>
<evidence type="ECO:0000256" key="2">
    <source>
        <dbReference type="ARBA" id="ARBA00022645"/>
    </source>
</evidence>
<dbReference type="PANTHER" id="PTHR30237:SF2">
    <property type="entry name" value="MUREIN TETRAPEPTIDE CARBOXYPEPTIDASE"/>
    <property type="match status" value="1"/>
</dbReference>
<gene>
    <name evidence="9" type="ORF">D5R40_25800</name>
</gene>
<dbReference type="GO" id="GO:0006508">
    <property type="term" value="P:proteolysis"/>
    <property type="evidence" value="ECO:0007669"/>
    <property type="project" value="UniProtKB-KW"/>
</dbReference>
<feature type="active site" description="Charge relay system" evidence="6">
    <location>
        <position position="203"/>
    </location>
</feature>
<sequence>MLNQNWLKPGDLLQVISPSGCLRELDAFEKGVEIWRSHDYQVELTPGYDEKWGYLAGTDESRLTQLIAAMSNENYRGLLCSRGGYGTTRLLENWPNLNDFSLPAPKWLIGFSDITALLWTFSKISNFSCVHGPLLTTLAAEPEWSIQRLFDLVEGRSLEPLKGNGWGGGQAKGYLMPANLTVAGHLLGTKYQPDLTGTILALEDTNEVPYRIDRMLTHWRMAGVLQQVNGIALGRFSQCSPGLMNNTEFTVEDVLRDRLSDLNIPIVSELPFGHDGPNAALPVGVEANLDGDKGILEINRK</sequence>
<dbReference type="OrthoDB" id="9807329at2"/>
<evidence type="ECO:0000259" key="7">
    <source>
        <dbReference type="Pfam" id="PF02016"/>
    </source>
</evidence>
<dbReference type="Gene3D" id="3.50.30.60">
    <property type="entry name" value="LD-carboxypeptidase A C-terminal domain-like"/>
    <property type="match status" value="1"/>
</dbReference>
<keyword evidence="4" id="KW-0378">Hydrolase</keyword>
<dbReference type="Pfam" id="PF02016">
    <property type="entry name" value="Peptidase_S66"/>
    <property type="match status" value="1"/>
</dbReference>
<proteinExistence type="inferred from homology"/>
<evidence type="ECO:0000256" key="4">
    <source>
        <dbReference type="ARBA" id="ARBA00022801"/>
    </source>
</evidence>
<dbReference type="Gene3D" id="3.40.50.10740">
    <property type="entry name" value="Class I glutamine amidotransferase-like"/>
    <property type="match status" value="1"/>
</dbReference>
<dbReference type="GO" id="GO:0008236">
    <property type="term" value="F:serine-type peptidase activity"/>
    <property type="evidence" value="ECO:0007669"/>
    <property type="project" value="UniProtKB-KW"/>
</dbReference>
<dbReference type="AlphaFoldDB" id="A0A3N6NML5"/>
<dbReference type="InterPro" id="IPR040449">
    <property type="entry name" value="Peptidase_S66_N"/>
</dbReference>
<dbReference type="InterPro" id="IPR003507">
    <property type="entry name" value="S66_fam"/>
</dbReference>
<dbReference type="GO" id="GO:0004180">
    <property type="term" value="F:carboxypeptidase activity"/>
    <property type="evidence" value="ECO:0007669"/>
    <property type="project" value="UniProtKB-KW"/>
</dbReference>
<keyword evidence="5" id="KW-0720">Serine protease</keyword>
<evidence type="ECO:0000256" key="3">
    <source>
        <dbReference type="ARBA" id="ARBA00022670"/>
    </source>
</evidence>
<comment type="caution">
    <text evidence="9">The sequence shown here is derived from an EMBL/GenBank/DDBJ whole genome shotgun (WGS) entry which is preliminary data.</text>
</comment>
<feature type="domain" description="LD-carboxypeptidase C-terminal" evidence="8">
    <location>
        <begin position="172"/>
        <end position="289"/>
    </location>
</feature>
<dbReference type="Proteomes" id="UP000269154">
    <property type="component" value="Unassembled WGS sequence"/>
</dbReference>
<feature type="domain" description="LD-carboxypeptidase N-terminal" evidence="7">
    <location>
        <begin position="14"/>
        <end position="132"/>
    </location>
</feature>
<keyword evidence="10" id="KW-1185">Reference proteome</keyword>
<dbReference type="PANTHER" id="PTHR30237">
    <property type="entry name" value="MURAMOYLTETRAPEPTIDE CARBOXYPEPTIDASE"/>
    <property type="match status" value="1"/>
</dbReference>
<organism evidence="9 10">
    <name type="scientific">Okeania hirsuta</name>
    <dbReference type="NCBI Taxonomy" id="1458930"/>
    <lineage>
        <taxon>Bacteria</taxon>
        <taxon>Bacillati</taxon>
        <taxon>Cyanobacteriota</taxon>
        <taxon>Cyanophyceae</taxon>
        <taxon>Oscillatoriophycideae</taxon>
        <taxon>Oscillatoriales</taxon>
        <taxon>Microcoleaceae</taxon>
        <taxon>Okeania</taxon>
    </lineage>
</organism>
<evidence type="ECO:0000256" key="6">
    <source>
        <dbReference type="PIRSR" id="PIRSR028757-1"/>
    </source>
</evidence>
<dbReference type="RefSeq" id="WP_124146752.1">
    <property type="nucleotide sequence ID" value="NZ_CAWOKI010000192.1"/>
</dbReference>
<accession>A0A3N6NML5</accession>
<feature type="active site" description="Charge relay system" evidence="6">
    <location>
        <position position="274"/>
    </location>
</feature>
<dbReference type="InterPro" id="IPR040921">
    <property type="entry name" value="Peptidase_S66C"/>
</dbReference>
<protein>
    <submittedName>
        <fullName evidence="9">LD-carboxypeptidase</fullName>
    </submittedName>
</protein>
<dbReference type="PIRSF" id="PIRSF028757">
    <property type="entry name" value="LD-carboxypeptidase"/>
    <property type="match status" value="1"/>
</dbReference>
<evidence type="ECO:0000256" key="5">
    <source>
        <dbReference type="ARBA" id="ARBA00022825"/>
    </source>
</evidence>
<dbReference type="InterPro" id="IPR027461">
    <property type="entry name" value="Carboxypeptidase_A_C_sf"/>
</dbReference>
<dbReference type="InterPro" id="IPR029062">
    <property type="entry name" value="Class_I_gatase-like"/>
</dbReference>
<keyword evidence="3" id="KW-0645">Protease</keyword>
<comment type="similarity">
    <text evidence="1">Belongs to the peptidase S66 family.</text>
</comment>
<evidence type="ECO:0000313" key="10">
    <source>
        <dbReference type="Proteomes" id="UP000269154"/>
    </source>
</evidence>
<dbReference type="SUPFAM" id="SSF141986">
    <property type="entry name" value="LD-carboxypeptidase A C-terminal domain-like"/>
    <property type="match status" value="1"/>
</dbReference>
<dbReference type="InterPro" id="IPR027478">
    <property type="entry name" value="LdcA_N"/>
</dbReference>
<dbReference type="SUPFAM" id="SSF52317">
    <property type="entry name" value="Class I glutamine amidotransferase-like"/>
    <property type="match status" value="1"/>
</dbReference>
<evidence type="ECO:0000259" key="8">
    <source>
        <dbReference type="Pfam" id="PF17676"/>
    </source>
</evidence>
<name>A0A3N6NML5_9CYAN</name>
<reference evidence="9 10" key="1">
    <citation type="journal article" date="2018" name="ACS Chem. Biol.">
        <title>Ketoreductase domain dysfunction expands chemodiversity: malyngamide biosynthesis in the cyanobacterium Okeania hirsuta.</title>
        <authorList>
            <person name="Moss N.A."/>
            <person name="Leao T."/>
            <person name="Rankin M."/>
            <person name="McCullough T.M."/>
            <person name="Qu P."/>
            <person name="Korobeynikov A."/>
            <person name="Smith J.L."/>
            <person name="Gerwick L."/>
            <person name="Gerwick W.H."/>
        </authorList>
    </citation>
    <scope>NUCLEOTIDE SEQUENCE [LARGE SCALE GENOMIC DNA]</scope>
    <source>
        <strain evidence="9 10">PAB10Feb10-1</strain>
    </source>
</reference>
<feature type="active site" description="Nucleophile" evidence="6">
    <location>
        <position position="112"/>
    </location>
</feature>